<dbReference type="EMBL" id="CM000624">
    <property type="protein sequence ID" value="EEC44295.1"/>
    <property type="molecule type" value="Genomic_DNA"/>
</dbReference>
<reference evidence="3 4" key="1">
    <citation type="journal article" date="2008" name="Nature">
        <title>The Phaeodactylum genome reveals the evolutionary history of diatom genomes.</title>
        <authorList>
            <person name="Bowler C."/>
            <person name="Allen A.E."/>
            <person name="Badger J.H."/>
            <person name="Grimwood J."/>
            <person name="Jabbari K."/>
            <person name="Kuo A."/>
            <person name="Maheswari U."/>
            <person name="Martens C."/>
            <person name="Maumus F."/>
            <person name="Otillar R.P."/>
            <person name="Rayko E."/>
            <person name="Salamov A."/>
            <person name="Vandepoele K."/>
            <person name="Beszteri B."/>
            <person name="Gruber A."/>
            <person name="Heijde M."/>
            <person name="Katinka M."/>
            <person name="Mock T."/>
            <person name="Valentin K."/>
            <person name="Verret F."/>
            <person name="Berges J.A."/>
            <person name="Brownlee C."/>
            <person name="Cadoret J.P."/>
            <person name="Chiovitti A."/>
            <person name="Choi C.J."/>
            <person name="Coesel S."/>
            <person name="De Martino A."/>
            <person name="Detter J.C."/>
            <person name="Durkin C."/>
            <person name="Falciatore A."/>
            <person name="Fournet J."/>
            <person name="Haruta M."/>
            <person name="Huysman M.J."/>
            <person name="Jenkins B.D."/>
            <person name="Jiroutova K."/>
            <person name="Jorgensen R.E."/>
            <person name="Joubert Y."/>
            <person name="Kaplan A."/>
            <person name="Kroger N."/>
            <person name="Kroth P.G."/>
            <person name="La Roche J."/>
            <person name="Lindquist E."/>
            <person name="Lommer M."/>
            <person name="Martin-Jezequel V."/>
            <person name="Lopez P.J."/>
            <person name="Lucas S."/>
            <person name="Mangogna M."/>
            <person name="McGinnis K."/>
            <person name="Medlin L.K."/>
            <person name="Montsant A."/>
            <person name="Oudot-Le Secq M.P."/>
            <person name="Napoli C."/>
            <person name="Obornik M."/>
            <person name="Parker M.S."/>
            <person name="Petit J.L."/>
            <person name="Porcel B.M."/>
            <person name="Poulsen N."/>
            <person name="Robison M."/>
            <person name="Rychlewski L."/>
            <person name="Rynearson T.A."/>
            <person name="Schmutz J."/>
            <person name="Shapiro H."/>
            <person name="Siaut M."/>
            <person name="Stanley M."/>
            <person name="Sussman M.R."/>
            <person name="Taylor A.R."/>
            <person name="Vardi A."/>
            <person name="von Dassow P."/>
            <person name="Vyverman W."/>
            <person name="Willis A."/>
            <person name="Wyrwicz L.S."/>
            <person name="Rokhsar D.S."/>
            <person name="Weissenbach J."/>
            <person name="Armbrust E.V."/>
            <person name="Green B.R."/>
            <person name="Van de Peer Y."/>
            <person name="Grigoriev I.V."/>
        </authorList>
    </citation>
    <scope>NUCLEOTIDE SEQUENCE [LARGE SCALE GENOMIC DNA]</scope>
    <source>
        <strain evidence="3 4">CCAP 1055/1</strain>
    </source>
</reference>
<protein>
    <recommendedName>
        <fullName evidence="2">PDZ domain-containing protein</fullName>
    </recommendedName>
</protein>
<feature type="region of interest" description="Disordered" evidence="1">
    <location>
        <begin position="120"/>
        <end position="229"/>
    </location>
</feature>
<feature type="compositionally biased region" description="Polar residues" evidence="1">
    <location>
        <begin position="167"/>
        <end position="183"/>
    </location>
</feature>
<evidence type="ECO:0000313" key="3">
    <source>
        <dbReference type="EMBL" id="EEC44295.1"/>
    </source>
</evidence>
<evidence type="ECO:0000259" key="2">
    <source>
        <dbReference type="PROSITE" id="PS50106"/>
    </source>
</evidence>
<feature type="region of interest" description="Disordered" evidence="1">
    <location>
        <begin position="604"/>
        <end position="630"/>
    </location>
</feature>
<dbReference type="KEGG" id="pti:PHATRDRAFT_49478"/>
<feature type="compositionally biased region" description="Basic residues" evidence="1">
    <location>
        <begin position="204"/>
        <end position="216"/>
    </location>
</feature>
<sequence length="1287" mass="143979">MAEDTRVFERRFTVKTLAISPIQFNSHEAFTAKSFSHKNCCRFTPRSGCAAPLALFRMKTTPDATPSRDDETTRSSADPEEALNRDEEEEVFGGDVAAVAAAAESSAMVESDKAIPLQAEEADVGDVNPQEASTPETEVDPSMVDFRVTVHDDTQPTNNGYAEDNSKNSNDGANGAFHSTTLAQGAGHLSATNSNPEPSQRMAVSRKRRRKYRHSRSAAVRNESTRTRRGLSLPRNQYECVLCRRAIRKEEDNNDNNSFATDQLHVNNHPSNDPIEGQHLHDMEVYGDTSLGMKLSVVRGKVIVQTLNALADGRASPAQLTGKVQRGDVLLAINGVSLVSLPIDQLMQGLGPLSTPHPVTGEFERNLRLRFAAAEGLTILQQHEKVNHVGGDTNGSPIDPASDVFSLFPMVDQLSGTPLFDDEPLMLPTLKKQRDRIPLRDNATEQANALSVIDRSSTEATIATPKKLLPLIETISRQLADYRTQDRDTFCSEFFEWNADAPKLLRESKPEEPTEVFTVVHDESDSEDESTPEKTKTVTERLALGRRARRGARALSYSAEQIDRGDDVRSFRSWNTTLSLYSRASTRRRYVLDPDSALPVHFDTVQEEEEEDGDSTGKASGTSDDEEPMDSDELLLRLAAHDDIWRKQVVEFLEKTIHDPSENEHKDASSLAKEEVVNGDTPGIDDVLSRELGNFLFGENMTKVLAKNKKPQALPPEEITAVLFDLTTKVSSTVPDEITAAGSYLSFRSRLVPFTGMKRPTPGSDAMLATRFLLDDALPVWLKSYRPLPWDQRRVLWPLDMQTSTAESSMAASVMSDDLTLDSMSTSQYSPRQHKQKNLREQIEDQELNIESRAETCFLATFYFTQKLLPELLHKQAKAKDALDGCLFEDLTSFVERYGSYLKMHTCLAYAAVVRADTVISRLLEVAKHDPRHKQAMKQLSKAHSLTFYEPTMLSAILQKLHELKNGSIQAERQLALIDLCVSAFPDVRPWQVRKACIDGKNSLQELQPLYYTYLSLLLHPTDGHDNARNDGVLVKEWCELSTTSMEDGTLDGDKRTNFMYVASRNSSDHLAYQRDLVFLAKLAMKIDEENLVFDLATEILDDHKLSRDQTTLRLVLSFLRTIGFKALEAESSEFRIATHPLRRILRLFRKAANKSSLIIRQCFHVPTELQRLLEYRVQQSRQVDFGTVLPLIDFLASEAVPTDVLEALVTTTSPIDFGEQLYSTLQTCLRRAAQGSLSSELSGSLLRLRKARQFVNVERQSDEGGFALMGQSVWKNMSKGLLTVNK</sequence>
<gene>
    <name evidence="3" type="ORF">PHATRDRAFT_49478</name>
</gene>
<dbReference type="HOGENOM" id="CLU_262592_0_0_1"/>
<dbReference type="InterPro" id="IPR036034">
    <property type="entry name" value="PDZ_sf"/>
</dbReference>
<reference evidence="4" key="2">
    <citation type="submission" date="2008-08" db="EMBL/GenBank/DDBJ databases">
        <authorList>
            <consortium name="Diatom Consortium"/>
            <person name="Grigoriev I."/>
            <person name="Grimwood J."/>
            <person name="Kuo A."/>
            <person name="Otillar R.P."/>
            <person name="Salamov A."/>
            <person name="Detter J.C."/>
            <person name="Lindquist E."/>
            <person name="Shapiro H."/>
            <person name="Lucas S."/>
            <person name="Glavina del Rio T."/>
            <person name="Pitluck S."/>
            <person name="Rokhsar D."/>
            <person name="Bowler C."/>
        </authorList>
    </citation>
    <scope>GENOME REANNOTATION</scope>
    <source>
        <strain evidence="4">CCAP 1055/1</strain>
    </source>
</reference>
<dbReference type="OrthoDB" id="120383at2759"/>
<dbReference type="PROSITE" id="PS50106">
    <property type="entry name" value="PDZ"/>
    <property type="match status" value="1"/>
</dbReference>
<feature type="compositionally biased region" description="Acidic residues" evidence="1">
    <location>
        <begin position="78"/>
        <end position="92"/>
    </location>
</feature>
<organism evidence="3 4">
    <name type="scientific">Phaeodactylum tricornutum (strain CCAP 1055/1)</name>
    <dbReference type="NCBI Taxonomy" id="556484"/>
    <lineage>
        <taxon>Eukaryota</taxon>
        <taxon>Sar</taxon>
        <taxon>Stramenopiles</taxon>
        <taxon>Ochrophyta</taxon>
        <taxon>Bacillariophyta</taxon>
        <taxon>Bacillariophyceae</taxon>
        <taxon>Bacillariophycidae</taxon>
        <taxon>Naviculales</taxon>
        <taxon>Phaeodactylaceae</taxon>
        <taxon>Phaeodactylum</taxon>
    </lineage>
</organism>
<feature type="compositionally biased region" description="Acidic residues" evidence="1">
    <location>
        <begin position="605"/>
        <end position="614"/>
    </location>
</feature>
<evidence type="ECO:0000313" key="4">
    <source>
        <dbReference type="Proteomes" id="UP000000759"/>
    </source>
</evidence>
<dbReference type="PaxDb" id="2850-Phatr49478"/>
<proteinExistence type="predicted"/>
<accession>B7GAQ9</accession>
<dbReference type="InterPro" id="IPR001478">
    <property type="entry name" value="PDZ"/>
</dbReference>
<dbReference type="SUPFAM" id="SSF50156">
    <property type="entry name" value="PDZ domain-like"/>
    <property type="match status" value="1"/>
</dbReference>
<name>B7GAQ9_PHATC</name>
<dbReference type="eggNOG" id="ENOG502SH4I">
    <property type="taxonomic scope" value="Eukaryota"/>
</dbReference>
<feature type="compositionally biased region" description="Basic and acidic residues" evidence="1">
    <location>
        <begin position="660"/>
        <end position="676"/>
    </location>
</feature>
<feature type="region of interest" description="Disordered" evidence="1">
    <location>
        <begin position="60"/>
        <end position="92"/>
    </location>
</feature>
<feature type="region of interest" description="Disordered" evidence="1">
    <location>
        <begin position="660"/>
        <end position="679"/>
    </location>
</feature>
<dbReference type="GeneID" id="7195830"/>
<dbReference type="InParanoid" id="B7GAQ9"/>
<feature type="domain" description="PDZ" evidence="2">
    <location>
        <begin position="287"/>
        <end position="350"/>
    </location>
</feature>
<dbReference type="OMA" id="HTCLIRG"/>
<dbReference type="RefSeq" id="XP_002184117.1">
    <property type="nucleotide sequence ID" value="XM_002184081.1"/>
</dbReference>
<evidence type="ECO:0000256" key="1">
    <source>
        <dbReference type="SAM" id="MobiDB-lite"/>
    </source>
</evidence>
<dbReference type="Proteomes" id="UP000000759">
    <property type="component" value="Chromosome 22"/>
</dbReference>
<keyword evidence="4" id="KW-1185">Reference proteome</keyword>